<accession>A0A9W6Z664</accession>
<dbReference type="InterPro" id="IPR022742">
    <property type="entry name" value="Hydrolase_4"/>
</dbReference>
<dbReference type="Proteomes" id="UP001165082">
    <property type="component" value="Unassembled WGS sequence"/>
</dbReference>
<evidence type="ECO:0000313" key="3">
    <source>
        <dbReference type="EMBL" id="GMH46486.1"/>
    </source>
</evidence>
<organism evidence="3 4">
    <name type="scientific">Triparma retinervis</name>
    <dbReference type="NCBI Taxonomy" id="2557542"/>
    <lineage>
        <taxon>Eukaryota</taxon>
        <taxon>Sar</taxon>
        <taxon>Stramenopiles</taxon>
        <taxon>Ochrophyta</taxon>
        <taxon>Bolidophyceae</taxon>
        <taxon>Parmales</taxon>
        <taxon>Triparmaceae</taxon>
        <taxon>Triparma</taxon>
    </lineage>
</organism>
<protein>
    <recommendedName>
        <fullName evidence="2">Serine aminopeptidase S33 domain-containing protein</fullName>
    </recommendedName>
</protein>
<proteinExistence type="predicted"/>
<dbReference type="EMBL" id="BRXZ01000515">
    <property type="protein sequence ID" value="GMH46486.1"/>
    <property type="molecule type" value="Genomic_DNA"/>
</dbReference>
<evidence type="ECO:0000256" key="1">
    <source>
        <dbReference type="SAM" id="MobiDB-lite"/>
    </source>
</evidence>
<dbReference type="PANTHER" id="PTHR11614">
    <property type="entry name" value="PHOSPHOLIPASE-RELATED"/>
    <property type="match status" value="1"/>
</dbReference>
<reference evidence="3" key="1">
    <citation type="submission" date="2022-07" db="EMBL/GenBank/DDBJ databases">
        <title>Genome analysis of Parmales, a sister group of diatoms, reveals the evolutionary specialization of diatoms from phago-mixotrophs to photoautotrophs.</title>
        <authorList>
            <person name="Ban H."/>
            <person name="Sato S."/>
            <person name="Yoshikawa S."/>
            <person name="Kazumasa Y."/>
            <person name="Nakamura Y."/>
            <person name="Ichinomiya M."/>
            <person name="Saitoh K."/>
            <person name="Sato N."/>
            <person name="Blanc-Mathieu R."/>
            <person name="Endo H."/>
            <person name="Kuwata A."/>
            <person name="Ogata H."/>
        </authorList>
    </citation>
    <scope>NUCLEOTIDE SEQUENCE</scope>
</reference>
<name>A0A9W6Z664_9STRA</name>
<sequence>MPQPKRGVSFHDEKHNAHKPRRASKQDGEEFHETSGDWAEAATPDSNWGFDSEPPFWAKEARTLANCGTLMNPDKFFVSQNTGLKIHIRSYMKNTHNRHVFLFHGLNDHCNKYSYQCLARELEKSGCTVHGMDMQAHGHSQEFEVQYIGHWTELVDDAVQWVQLVMKGKPDSHIFQFVSHGTGGAIALKLQEMLQDSTDEFGKLGERFRGHYAMAPLVTPAKINPITLCCLESLLCCFKDTFEMSTWLYPARKLDKCPWEVYQTRKLYFTEARMDPLHWDSKTPCQTGKTLLDFAAHVRSMMHLISSPIKVAHGKEDGVAPISGSEDLVNCVAFGRGKKTDEMIWKLPDEKHVILSGNYGEELVEDICAWLTKYAKNKEHLANPVV</sequence>
<feature type="domain" description="Serine aminopeptidase S33" evidence="2">
    <location>
        <begin position="97"/>
        <end position="332"/>
    </location>
</feature>
<keyword evidence="4" id="KW-1185">Reference proteome</keyword>
<dbReference type="Pfam" id="PF12146">
    <property type="entry name" value="Hydrolase_4"/>
    <property type="match status" value="1"/>
</dbReference>
<dbReference type="AlphaFoldDB" id="A0A9W6Z664"/>
<dbReference type="SUPFAM" id="SSF53474">
    <property type="entry name" value="alpha/beta-Hydrolases"/>
    <property type="match status" value="1"/>
</dbReference>
<gene>
    <name evidence="3" type="ORF">TrRE_jg8766</name>
</gene>
<evidence type="ECO:0000259" key="2">
    <source>
        <dbReference type="Pfam" id="PF12146"/>
    </source>
</evidence>
<evidence type="ECO:0000313" key="4">
    <source>
        <dbReference type="Proteomes" id="UP001165082"/>
    </source>
</evidence>
<feature type="region of interest" description="Disordered" evidence="1">
    <location>
        <begin position="1"/>
        <end position="46"/>
    </location>
</feature>
<comment type="caution">
    <text evidence="3">The sequence shown here is derived from an EMBL/GenBank/DDBJ whole genome shotgun (WGS) entry which is preliminary data.</text>
</comment>
<dbReference type="Gene3D" id="3.40.50.1820">
    <property type="entry name" value="alpha/beta hydrolase"/>
    <property type="match status" value="1"/>
</dbReference>
<dbReference type="InterPro" id="IPR051044">
    <property type="entry name" value="MAG_DAG_Lipase"/>
</dbReference>
<dbReference type="InterPro" id="IPR029058">
    <property type="entry name" value="AB_hydrolase_fold"/>
</dbReference>
<feature type="compositionally biased region" description="Basic and acidic residues" evidence="1">
    <location>
        <begin position="24"/>
        <end position="35"/>
    </location>
</feature>
<dbReference type="OrthoDB" id="2498029at2759"/>